<feature type="region of interest" description="Disordered" evidence="1">
    <location>
        <begin position="77"/>
        <end position="226"/>
    </location>
</feature>
<dbReference type="AlphaFoldDB" id="A0A0C2T7G7"/>
<feature type="compositionally biased region" description="Pro residues" evidence="1">
    <location>
        <begin position="113"/>
        <end position="140"/>
    </location>
</feature>
<dbReference type="OrthoDB" id="2848852at2759"/>
<evidence type="ECO:0000313" key="2">
    <source>
        <dbReference type="EMBL" id="KIL62519.1"/>
    </source>
</evidence>
<feature type="compositionally biased region" description="Basic and acidic residues" evidence="1">
    <location>
        <begin position="215"/>
        <end position="226"/>
    </location>
</feature>
<protein>
    <submittedName>
        <fullName evidence="2">Uncharacterized protein</fullName>
    </submittedName>
</protein>
<proteinExistence type="predicted"/>
<gene>
    <name evidence="2" type="ORF">M378DRAFT_761688</name>
</gene>
<organism evidence="2 3">
    <name type="scientific">Amanita muscaria (strain Koide BX008)</name>
    <dbReference type="NCBI Taxonomy" id="946122"/>
    <lineage>
        <taxon>Eukaryota</taxon>
        <taxon>Fungi</taxon>
        <taxon>Dikarya</taxon>
        <taxon>Basidiomycota</taxon>
        <taxon>Agaricomycotina</taxon>
        <taxon>Agaricomycetes</taxon>
        <taxon>Agaricomycetidae</taxon>
        <taxon>Agaricales</taxon>
        <taxon>Pluteineae</taxon>
        <taxon>Amanitaceae</taxon>
        <taxon>Amanita</taxon>
    </lineage>
</organism>
<keyword evidence="3" id="KW-1185">Reference proteome</keyword>
<feature type="compositionally biased region" description="Polar residues" evidence="1">
    <location>
        <begin position="79"/>
        <end position="111"/>
    </location>
</feature>
<dbReference type="EMBL" id="KN818270">
    <property type="protein sequence ID" value="KIL62519.1"/>
    <property type="molecule type" value="Genomic_DNA"/>
</dbReference>
<sequence>MGILNPGSCFQPYRPVDKSHVAARITPYGSSTNLVPRFNHSPGNDMRIATRRPDGAWEFSTPGAAFNPTGVDEIEPPASASTSMYSPTPTRSTFKVPMTPTTPTKLSASFQSPFPPTPETPSFPPGLPPSIPPSLPPSTPTTPRNVTTFAAAASSSSSPARPASQLTTMSMEPPKSPAQIMKEHESRAARLIRQGYDDREFSDEAPPPAYGHDPCYLDHTKEPSLE</sequence>
<dbReference type="HOGENOM" id="CLU_1224481_0_0_1"/>
<evidence type="ECO:0000313" key="3">
    <source>
        <dbReference type="Proteomes" id="UP000054549"/>
    </source>
</evidence>
<feature type="compositionally biased region" description="Low complexity" evidence="1">
    <location>
        <begin position="150"/>
        <end position="164"/>
    </location>
</feature>
<evidence type="ECO:0000256" key="1">
    <source>
        <dbReference type="SAM" id="MobiDB-lite"/>
    </source>
</evidence>
<reference evidence="2 3" key="1">
    <citation type="submission" date="2014-04" db="EMBL/GenBank/DDBJ databases">
        <title>Evolutionary Origins and Diversification of the Mycorrhizal Mutualists.</title>
        <authorList>
            <consortium name="DOE Joint Genome Institute"/>
            <consortium name="Mycorrhizal Genomics Consortium"/>
            <person name="Kohler A."/>
            <person name="Kuo A."/>
            <person name="Nagy L.G."/>
            <person name="Floudas D."/>
            <person name="Copeland A."/>
            <person name="Barry K.W."/>
            <person name="Cichocki N."/>
            <person name="Veneault-Fourrey C."/>
            <person name="LaButti K."/>
            <person name="Lindquist E.A."/>
            <person name="Lipzen A."/>
            <person name="Lundell T."/>
            <person name="Morin E."/>
            <person name="Murat C."/>
            <person name="Riley R."/>
            <person name="Ohm R."/>
            <person name="Sun H."/>
            <person name="Tunlid A."/>
            <person name="Henrissat B."/>
            <person name="Grigoriev I.V."/>
            <person name="Hibbett D.S."/>
            <person name="Martin F."/>
        </authorList>
    </citation>
    <scope>NUCLEOTIDE SEQUENCE [LARGE SCALE GENOMIC DNA]</scope>
    <source>
        <strain evidence="2 3">Koide BX008</strain>
    </source>
</reference>
<dbReference type="InParanoid" id="A0A0C2T7G7"/>
<dbReference type="Proteomes" id="UP000054549">
    <property type="component" value="Unassembled WGS sequence"/>
</dbReference>
<name>A0A0C2T7G7_AMAMK</name>
<accession>A0A0C2T7G7</accession>